<proteinExistence type="predicted"/>
<dbReference type="PANTHER" id="PTHR48105">
    <property type="entry name" value="THIOREDOXIN REDUCTASE 1-RELATED-RELATED"/>
    <property type="match status" value="1"/>
</dbReference>
<dbReference type="SUPFAM" id="SSF51905">
    <property type="entry name" value="FAD/NAD(P)-binding domain"/>
    <property type="match status" value="1"/>
</dbReference>
<keyword evidence="1" id="KW-0285">Flavoprotein</keyword>
<dbReference type="AlphaFoldDB" id="A0A846QWQ6"/>
<dbReference type="GO" id="GO:0004791">
    <property type="term" value="F:thioredoxin-disulfide reductase (NADPH) activity"/>
    <property type="evidence" value="ECO:0007669"/>
    <property type="project" value="UniProtKB-EC"/>
</dbReference>
<name>A0A846QWQ6_9BACT</name>
<protein>
    <submittedName>
        <fullName evidence="5">Thioredoxin reductase (NADPH)</fullName>
        <ecNumber evidence="5">1.8.1.9</ecNumber>
    </submittedName>
</protein>
<keyword evidence="2 5" id="KW-0560">Oxidoreductase</keyword>
<dbReference type="EC" id="1.8.1.9" evidence="5"/>
<dbReference type="InterPro" id="IPR036188">
    <property type="entry name" value="FAD/NAD-bd_sf"/>
</dbReference>
<dbReference type="PRINTS" id="PR00368">
    <property type="entry name" value="FADPNR"/>
</dbReference>
<dbReference type="Pfam" id="PF13192">
    <property type="entry name" value="Thioredoxin_3"/>
    <property type="match status" value="1"/>
</dbReference>
<dbReference type="SUPFAM" id="SSF52833">
    <property type="entry name" value="Thioredoxin-like"/>
    <property type="match status" value="2"/>
</dbReference>
<dbReference type="RefSeq" id="WP_167942138.1">
    <property type="nucleotide sequence ID" value="NZ_JAATJA010000003.1"/>
</dbReference>
<dbReference type="InterPro" id="IPR023753">
    <property type="entry name" value="FAD/NAD-binding_dom"/>
</dbReference>
<evidence type="ECO:0000259" key="3">
    <source>
        <dbReference type="Pfam" id="PF07992"/>
    </source>
</evidence>
<evidence type="ECO:0000313" key="6">
    <source>
        <dbReference type="Proteomes" id="UP000580856"/>
    </source>
</evidence>
<keyword evidence="6" id="KW-1185">Reference proteome</keyword>
<dbReference type="Gene3D" id="3.50.50.60">
    <property type="entry name" value="FAD/NAD(P)-binding domain"/>
    <property type="match status" value="2"/>
</dbReference>
<comment type="caution">
    <text evidence="5">The sequence shown here is derived from an EMBL/GenBank/DDBJ whole genome shotgun (WGS) entry which is preliminary data.</text>
</comment>
<feature type="domain" description="Thioredoxin-like fold" evidence="4">
    <location>
        <begin position="142"/>
        <end position="219"/>
    </location>
</feature>
<feature type="domain" description="FAD/NAD(P)-binding" evidence="3">
    <location>
        <begin position="248"/>
        <end position="532"/>
    </location>
</feature>
<evidence type="ECO:0000256" key="1">
    <source>
        <dbReference type="ARBA" id="ARBA00022630"/>
    </source>
</evidence>
<dbReference type="InterPro" id="IPR050097">
    <property type="entry name" value="Ferredoxin-NADP_redctase_2"/>
</dbReference>
<evidence type="ECO:0000313" key="5">
    <source>
        <dbReference type="EMBL" id="NJB69049.1"/>
    </source>
</evidence>
<evidence type="ECO:0000259" key="4">
    <source>
        <dbReference type="Pfam" id="PF13192"/>
    </source>
</evidence>
<dbReference type="Gene3D" id="3.40.30.80">
    <property type="match status" value="1"/>
</dbReference>
<evidence type="ECO:0000256" key="2">
    <source>
        <dbReference type="ARBA" id="ARBA00023002"/>
    </source>
</evidence>
<accession>A0A846QWQ6</accession>
<sequence length="554" mass="60382">MVEADKQGQGNEWFIPEESREYLGQVFGDLRDPVDIEVFTRDGDNAPYNEATVNFCRDLGRLSEKVRVSFHACDSERAGELDVDRSPTVVLNPGRVRIRYLGAPLGEEARTFIETITLLSAGQSRLSETSRKLLAELAGERHVRVLVSPTCPYCPGQVLNAFRAAIERPDLVTAECIETAENMDLAEKYEAASLPRTVINETFFQKGLYPEERFVVELVALRSADELLREDTHANAPESASGTDEKVDVVIVGGGPAGLTAAIYLERSGLKSVVLEKGVVGGQVALTPEVENYPGFKRVGGIQLMELIADQARGYGLVKEGDPVAEIKVGKDIEVFTERTHYVARAVILATGATSRRLGVPGEDELFGRGVSVCASCDGWAYKGKDVVMVGGGSSALTEALHLHNMGVRVTLVHRREDFRAEKHLQKSVEREGIPVLLNTVVEEFVGDDKGLSAVRLRNVTDGTQSELAVHGAFVAIGWRPETALAQQIGVKTDQWGYINVDRGMRTNIPRVYACGDVIGGVQQIVTAVGEGATAALSVFEDISNPYWKRDEEP</sequence>
<dbReference type="InterPro" id="IPR036249">
    <property type="entry name" value="Thioredoxin-like_sf"/>
</dbReference>
<dbReference type="InterPro" id="IPR012336">
    <property type="entry name" value="Thioredoxin-like_fold"/>
</dbReference>
<dbReference type="Pfam" id="PF07992">
    <property type="entry name" value="Pyr_redox_2"/>
    <property type="match status" value="1"/>
</dbReference>
<gene>
    <name evidence="5" type="ORF">GGQ74_002743</name>
</gene>
<dbReference type="EMBL" id="JAATJA010000003">
    <property type="protein sequence ID" value="NJB69049.1"/>
    <property type="molecule type" value="Genomic_DNA"/>
</dbReference>
<organism evidence="5 6">
    <name type="scientific">Desulfobaculum xiamenense</name>
    <dbReference type="NCBI Taxonomy" id="995050"/>
    <lineage>
        <taxon>Bacteria</taxon>
        <taxon>Pseudomonadati</taxon>
        <taxon>Thermodesulfobacteriota</taxon>
        <taxon>Desulfovibrionia</taxon>
        <taxon>Desulfovibrionales</taxon>
        <taxon>Desulfovibrionaceae</taxon>
        <taxon>Desulfobaculum</taxon>
    </lineage>
</organism>
<dbReference type="Proteomes" id="UP000580856">
    <property type="component" value="Unassembled WGS sequence"/>
</dbReference>
<dbReference type="PRINTS" id="PR00469">
    <property type="entry name" value="PNDRDTASEII"/>
</dbReference>
<reference evidence="5 6" key="1">
    <citation type="submission" date="2020-03" db="EMBL/GenBank/DDBJ databases">
        <title>Genomic Encyclopedia of Type Strains, Phase IV (KMG-IV): sequencing the most valuable type-strain genomes for metagenomic binning, comparative biology and taxonomic classification.</title>
        <authorList>
            <person name="Goeker M."/>
        </authorList>
    </citation>
    <scope>NUCLEOTIDE SEQUENCE [LARGE SCALE GENOMIC DNA]</scope>
    <source>
        <strain evidence="5 6">DSM 24233</strain>
    </source>
</reference>